<dbReference type="Proteomes" id="UP001558632">
    <property type="component" value="Unassembled WGS sequence"/>
</dbReference>
<keyword evidence="2" id="KW-1185">Reference proteome</keyword>
<proteinExistence type="predicted"/>
<gene>
    <name evidence="1" type="ORF">TSPI_08384</name>
</gene>
<comment type="caution">
    <text evidence="1">The sequence shown here is derived from an EMBL/GenBank/DDBJ whole genome shotgun (WGS) entry which is preliminary data.</text>
</comment>
<reference evidence="1 2" key="1">
    <citation type="submission" date="2024-07" db="EMBL/GenBank/DDBJ databases">
        <title>Enhanced genomic and transcriptomic resources for Trichinella pseudospiralis and T. spiralis underpin the discovery of pronounced molecular differences between stages and species.</title>
        <authorList>
            <person name="Pasi K.K."/>
            <person name="La Rosa G."/>
            <person name="Gomez-Morales M.A."/>
            <person name="Tosini F."/>
            <person name="Sumanam S."/>
            <person name="Young N.D."/>
            <person name="Chang B.C."/>
            <person name="Robin G.B."/>
        </authorList>
    </citation>
    <scope>NUCLEOTIDE SEQUENCE [LARGE SCALE GENOMIC DNA]</scope>
    <source>
        <strain evidence="1">ISS534</strain>
    </source>
</reference>
<name>A0ABR3KZG4_TRISP</name>
<evidence type="ECO:0000313" key="2">
    <source>
        <dbReference type="Proteomes" id="UP001558632"/>
    </source>
</evidence>
<accession>A0ABR3KZG4</accession>
<dbReference type="EMBL" id="JBEUSY010000052">
    <property type="protein sequence ID" value="KAL1245902.1"/>
    <property type="molecule type" value="Genomic_DNA"/>
</dbReference>
<protein>
    <submittedName>
        <fullName evidence="1">Small ribosomal subunit protein</fullName>
    </submittedName>
</protein>
<organism evidence="1 2">
    <name type="scientific">Trichinella spiralis</name>
    <name type="common">Trichina worm</name>
    <dbReference type="NCBI Taxonomy" id="6334"/>
    <lineage>
        <taxon>Eukaryota</taxon>
        <taxon>Metazoa</taxon>
        <taxon>Ecdysozoa</taxon>
        <taxon>Nematoda</taxon>
        <taxon>Enoplea</taxon>
        <taxon>Dorylaimia</taxon>
        <taxon>Trichinellida</taxon>
        <taxon>Trichinellidae</taxon>
        <taxon>Trichinella</taxon>
    </lineage>
</organism>
<dbReference type="SUPFAM" id="SSF101908">
    <property type="entry name" value="Putative isomerase YbhE"/>
    <property type="match status" value="1"/>
</dbReference>
<sequence length="260" mass="29719">MEALKFSLPIYSAKSVITFNDFNMDLHTSFSADEYCMIAFYCSDGKIRILFRNNKEHWSVQGCAWYEDPKLPTRLILDDRASKLLLPAHGSSSSSNHILATPTSIVCYEASERIPVVVYGNKSGEIAVMRLDTSEKFGKSFYFGNNMPGTKHIVRLDNFIEQMSINIVDTCLPQGDIRIHQNDDQFYFIIQEGKDVKLYDVHNPTVLLTEINLKHIPSAYCFADPISFFTHMSKVYCVFNCLCMSDRPIPLLQRAILNWS</sequence>
<evidence type="ECO:0000313" key="1">
    <source>
        <dbReference type="EMBL" id="KAL1245902.1"/>
    </source>
</evidence>